<comment type="pathway">
    <text evidence="2">Amino-acid biosynthesis; L-histidine biosynthesis; L-histidine from 5-phospho-alpha-D-ribose 1-diphosphate: step 3/9.</text>
</comment>
<keyword evidence="5" id="KW-0378">Hydrolase</keyword>
<dbReference type="SUPFAM" id="SSF141734">
    <property type="entry name" value="HisI-like"/>
    <property type="match status" value="1"/>
</dbReference>
<evidence type="ECO:0000256" key="4">
    <source>
        <dbReference type="ARBA" id="ARBA00022605"/>
    </source>
</evidence>
<name>A0A382PUH7_9ZZZZ</name>
<evidence type="ECO:0000256" key="2">
    <source>
        <dbReference type="ARBA" id="ARBA00005169"/>
    </source>
</evidence>
<dbReference type="UniPathway" id="UPA00031">
    <property type="reaction ID" value="UER00008"/>
</dbReference>
<dbReference type="GO" id="GO:0004635">
    <property type="term" value="F:phosphoribosyl-AMP cyclohydrolase activity"/>
    <property type="evidence" value="ECO:0007669"/>
    <property type="project" value="UniProtKB-EC"/>
</dbReference>
<dbReference type="PANTHER" id="PTHR42945:SF1">
    <property type="entry name" value="HISTIDINE BIOSYNTHESIS BIFUNCTIONAL PROTEIN HIS7"/>
    <property type="match status" value="1"/>
</dbReference>
<dbReference type="InterPro" id="IPR002496">
    <property type="entry name" value="PRib_AMP_CycHydrolase_dom"/>
</dbReference>
<dbReference type="Gene3D" id="3.10.20.810">
    <property type="entry name" value="Phosphoribosyl-AMP cyclohydrolase"/>
    <property type="match status" value="1"/>
</dbReference>
<evidence type="ECO:0000256" key="3">
    <source>
        <dbReference type="ARBA" id="ARBA00012721"/>
    </source>
</evidence>
<dbReference type="InterPro" id="IPR038019">
    <property type="entry name" value="PRib_AMP_CycHydrolase_sf"/>
</dbReference>
<sequence>MSKDFKNNFNERVSIEEIEEGTLLCPKFDENDLIPCTTTDSLTGEVLMIGFMNPESLSKTIETGEAYYFSRSRKEIWHKGSVSGLKQNIVEMRIDDDQDSIWISVDVEGSGASCHVGYKSCFYRSIPLKTEVNKELKLEKKDEEKLFDPEIVYKDTPNPTKI</sequence>
<evidence type="ECO:0000256" key="5">
    <source>
        <dbReference type="ARBA" id="ARBA00022801"/>
    </source>
</evidence>
<keyword evidence="6" id="KW-0368">Histidine biosynthesis</keyword>
<protein>
    <recommendedName>
        <fullName evidence="3">phosphoribosyl-AMP cyclohydrolase</fullName>
        <ecNumber evidence="3">3.5.4.19</ecNumber>
    </recommendedName>
</protein>
<dbReference type="GO" id="GO:0000105">
    <property type="term" value="P:L-histidine biosynthetic process"/>
    <property type="evidence" value="ECO:0007669"/>
    <property type="project" value="UniProtKB-UniPathway"/>
</dbReference>
<dbReference type="NCBIfam" id="NF000768">
    <property type="entry name" value="PRK00051.1"/>
    <property type="match status" value="1"/>
</dbReference>
<evidence type="ECO:0000313" key="8">
    <source>
        <dbReference type="EMBL" id="SVC76886.1"/>
    </source>
</evidence>
<evidence type="ECO:0000259" key="7">
    <source>
        <dbReference type="Pfam" id="PF01502"/>
    </source>
</evidence>
<proteinExistence type="predicted"/>
<accession>A0A382PUH7</accession>
<gene>
    <name evidence="8" type="ORF">METZ01_LOCUS329740</name>
</gene>
<keyword evidence="4" id="KW-0028">Amino-acid biosynthesis</keyword>
<dbReference type="EC" id="3.5.4.19" evidence="3"/>
<dbReference type="PANTHER" id="PTHR42945">
    <property type="entry name" value="HISTIDINE BIOSYNTHESIS BIFUNCTIONAL PROTEIN"/>
    <property type="match status" value="1"/>
</dbReference>
<organism evidence="8">
    <name type="scientific">marine metagenome</name>
    <dbReference type="NCBI Taxonomy" id="408172"/>
    <lineage>
        <taxon>unclassified sequences</taxon>
        <taxon>metagenomes</taxon>
        <taxon>ecological metagenomes</taxon>
    </lineage>
</organism>
<feature type="domain" description="Phosphoribosyl-AMP cyclohydrolase" evidence="7">
    <location>
        <begin position="48"/>
        <end position="123"/>
    </location>
</feature>
<reference evidence="8" key="1">
    <citation type="submission" date="2018-05" db="EMBL/GenBank/DDBJ databases">
        <authorList>
            <person name="Lanie J.A."/>
            <person name="Ng W.-L."/>
            <person name="Kazmierczak K.M."/>
            <person name="Andrzejewski T.M."/>
            <person name="Davidsen T.M."/>
            <person name="Wayne K.J."/>
            <person name="Tettelin H."/>
            <person name="Glass J.I."/>
            <person name="Rusch D."/>
            <person name="Podicherti R."/>
            <person name="Tsui H.-C.T."/>
            <person name="Winkler M.E."/>
        </authorList>
    </citation>
    <scope>NUCLEOTIDE SEQUENCE</scope>
</reference>
<dbReference type="AlphaFoldDB" id="A0A382PUH7"/>
<comment type="catalytic activity">
    <reaction evidence="1">
        <text>1-(5-phospho-beta-D-ribosyl)-5'-AMP + H2O = 1-(5-phospho-beta-D-ribosyl)-5-[(5-phospho-beta-D-ribosylamino)methylideneamino]imidazole-4-carboxamide</text>
        <dbReference type="Rhea" id="RHEA:20049"/>
        <dbReference type="ChEBI" id="CHEBI:15377"/>
        <dbReference type="ChEBI" id="CHEBI:58435"/>
        <dbReference type="ChEBI" id="CHEBI:59457"/>
        <dbReference type="EC" id="3.5.4.19"/>
    </reaction>
</comment>
<dbReference type="EMBL" id="UINC01109809">
    <property type="protein sequence ID" value="SVC76886.1"/>
    <property type="molecule type" value="Genomic_DNA"/>
</dbReference>
<evidence type="ECO:0000256" key="1">
    <source>
        <dbReference type="ARBA" id="ARBA00000024"/>
    </source>
</evidence>
<evidence type="ECO:0000256" key="6">
    <source>
        <dbReference type="ARBA" id="ARBA00023102"/>
    </source>
</evidence>
<dbReference type="Pfam" id="PF01502">
    <property type="entry name" value="PRA-CH"/>
    <property type="match status" value="1"/>
</dbReference>